<dbReference type="InterPro" id="IPR008271">
    <property type="entry name" value="Ser/Thr_kinase_AS"/>
</dbReference>
<feature type="binding site" evidence="5">
    <location>
        <position position="122"/>
    </location>
    <ligand>
        <name>ATP</name>
        <dbReference type="ChEBI" id="CHEBI:30616"/>
    </ligand>
</feature>
<keyword evidence="4 5" id="KW-0067">ATP-binding</keyword>
<evidence type="ECO:0000259" key="6">
    <source>
        <dbReference type="PROSITE" id="PS50011"/>
    </source>
</evidence>
<dbReference type="CDD" id="cd14014">
    <property type="entry name" value="STKc_PknB_like"/>
    <property type="match status" value="1"/>
</dbReference>
<evidence type="ECO:0000256" key="2">
    <source>
        <dbReference type="ARBA" id="ARBA00022741"/>
    </source>
</evidence>
<dbReference type="Proteomes" id="UP000663929">
    <property type="component" value="Chromosome"/>
</dbReference>
<keyword evidence="7" id="KW-0723">Serine/threonine-protein kinase</keyword>
<keyword evidence="3 7" id="KW-0418">Kinase</keyword>
<dbReference type="InterPro" id="IPR017441">
    <property type="entry name" value="Protein_kinase_ATP_BS"/>
</dbReference>
<dbReference type="InterPro" id="IPR000719">
    <property type="entry name" value="Prot_kinase_dom"/>
</dbReference>
<dbReference type="PANTHER" id="PTHR43289:SF34">
    <property type="entry name" value="SERINE_THREONINE-PROTEIN KINASE YBDM-RELATED"/>
    <property type="match status" value="1"/>
</dbReference>
<dbReference type="PANTHER" id="PTHR43289">
    <property type="entry name" value="MITOGEN-ACTIVATED PROTEIN KINASE KINASE KINASE 20-RELATED"/>
    <property type="match status" value="1"/>
</dbReference>
<feature type="domain" description="Protein kinase" evidence="6">
    <location>
        <begin position="92"/>
        <end position="375"/>
    </location>
</feature>
<dbReference type="PROSITE" id="PS00107">
    <property type="entry name" value="PROTEIN_KINASE_ATP"/>
    <property type="match status" value="1"/>
</dbReference>
<keyword evidence="8" id="KW-1185">Reference proteome</keyword>
<evidence type="ECO:0000256" key="3">
    <source>
        <dbReference type="ARBA" id="ARBA00022777"/>
    </source>
</evidence>
<dbReference type="Pfam" id="PF00069">
    <property type="entry name" value="Pkinase"/>
    <property type="match status" value="1"/>
</dbReference>
<keyword evidence="2 5" id="KW-0547">Nucleotide-binding</keyword>
<gene>
    <name evidence="7" type="ORF">J3U87_02540</name>
</gene>
<evidence type="ECO:0000256" key="1">
    <source>
        <dbReference type="ARBA" id="ARBA00022679"/>
    </source>
</evidence>
<evidence type="ECO:0000313" key="7">
    <source>
        <dbReference type="EMBL" id="QTD51322.1"/>
    </source>
</evidence>
<organism evidence="7 8">
    <name type="scientific">Sulfidibacter corallicola</name>
    <dbReference type="NCBI Taxonomy" id="2818388"/>
    <lineage>
        <taxon>Bacteria</taxon>
        <taxon>Pseudomonadati</taxon>
        <taxon>Acidobacteriota</taxon>
        <taxon>Holophagae</taxon>
        <taxon>Acanthopleuribacterales</taxon>
        <taxon>Acanthopleuribacteraceae</taxon>
        <taxon>Sulfidibacter</taxon>
    </lineage>
</organism>
<accession>A0A8A4TQF6</accession>
<evidence type="ECO:0000256" key="4">
    <source>
        <dbReference type="ARBA" id="ARBA00022840"/>
    </source>
</evidence>
<dbReference type="GO" id="GO:0005524">
    <property type="term" value="F:ATP binding"/>
    <property type="evidence" value="ECO:0007669"/>
    <property type="project" value="UniProtKB-UniRule"/>
</dbReference>
<name>A0A8A4TQF6_SULCO</name>
<sequence>MKEDLLPVTPNQDLISSIREVIESGFGRESHGDRGAARVLEEIRTLLAGREPTRPPENTDPFDALLDGGIPALRDLVSWEWQMENPDRVGPYRIIRQLGFGGMGTVFLARRLDGTGGPVALKILKSIDPYLRSRFERERRILTRLNHPHITPMVDSGLARGGVPWFAMSYVQGLPLDRWCDHRELSIRERVGLFVKVCRAVAYAHGNHIIHRDIKPANIMVSDDGEPRLLDFGIASLLDPDSGEQLTASRVGLMTPEYASPEQIAGGPLNARTDVFSLGVVLYELLCGLRPFTPSKDERISFREVFERDPRTFAASLARHRDPDKLAETRGSHVKSLQAQLTGKLEHIVRKALRGQAAARYATVDAFADDLQCWLAGLPITARPKTLAYRFGKLMYRAAHSLTGAPVERAWPRVRFRGSDRHR</sequence>
<dbReference type="AlphaFoldDB" id="A0A8A4TQF6"/>
<dbReference type="PROSITE" id="PS00108">
    <property type="entry name" value="PROTEIN_KINASE_ST"/>
    <property type="match status" value="1"/>
</dbReference>
<dbReference type="EMBL" id="CP071793">
    <property type="protein sequence ID" value="QTD51322.1"/>
    <property type="molecule type" value="Genomic_DNA"/>
</dbReference>
<dbReference type="RefSeq" id="WP_237381454.1">
    <property type="nucleotide sequence ID" value="NZ_CP071793.1"/>
</dbReference>
<dbReference type="PROSITE" id="PS50011">
    <property type="entry name" value="PROTEIN_KINASE_DOM"/>
    <property type="match status" value="1"/>
</dbReference>
<dbReference type="Gene3D" id="1.10.510.10">
    <property type="entry name" value="Transferase(Phosphotransferase) domain 1"/>
    <property type="match status" value="1"/>
</dbReference>
<dbReference type="SMART" id="SM00220">
    <property type="entry name" value="S_TKc"/>
    <property type="match status" value="1"/>
</dbReference>
<dbReference type="SUPFAM" id="SSF56112">
    <property type="entry name" value="Protein kinase-like (PK-like)"/>
    <property type="match status" value="1"/>
</dbReference>
<proteinExistence type="predicted"/>
<evidence type="ECO:0000256" key="5">
    <source>
        <dbReference type="PROSITE-ProRule" id="PRU10141"/>
    </source>
</evidence>
<reference evidence="7" key="1">
    <citation type="submission" date="2021-03" db="EMBL/GenBank/DDBJ databases">
        <title>Acanthopleuribacteraceae sp. M133.</title>
        <authorList>
            <person name="Wang G."/>
        </authorList>
    </citation>
    <scope>NUCLEOTIDE SEQUENCE</scope>
    <source>
        <strain evidence="7">M133</strain>
    </source>
</reference>
<dbReference type="Gene3D" id="3.30.200.20">
    <property type="entry name" value="Phosphorylase Kinase, domain 1"/>
    <property type="match status" value="1"/>
</dbReference>
<evidence type="ECO:0000313" key="8">
    <source>
        <dbReference type="Proteomes" id="UP000663929"/>
    </source>
</evidence>
<dbReference type="InterPro" id="IPR011009">
    <property type="entry name" value="Kinase-like_dom_sf"/>
</dbReference>
<protein>
    <submittedName>
        <fullName evidence="7">Serine/threonine protein kinase</fullName>
    </submittedName>
</protein>
<dbReference type="KEGG" id="scor:J3U87_02540"/>
<keyword evidence="1" id="KW-0808">Transferase</keyword>
<dbReference type="GO" id="GO:0004674">
    <property type="term" value="F:protein serine/threonine kinase activity"/>
    <property type="evidence" value="ECO:0007669"/>
    <property type="project" value="UniProtKB-KW"/>
</dbReference>